<protein>
    <submittedName>
        <fullName evidence="2">Putative secreted protein</fullName>
    </submittedName>
</protein>
<dbReference type="AlphaFoldDB" id="A0A6B0USL4"/>
<reference evidence="2" key="1">
    <citation type="submission" date="2019-12" db="EMBL/GenBank/DDBJ databases">
        <title>An insight into the sialome of adult female Ixodes ricinus ticks feeding for 6 days.</title>
        <authorList>
            <person name="Perner J."/>
            <person name="Ribeiro J.M.C."/>
        </authorList>
    </citation>
    <scope>NUCLEOTIDE SEQUENCE</scope>
    <source>
        <strain evidence="2">Semi-engorged</strain>
        <tissue evidence="2">Salivary glands</tissue>
    </source>
</reference>
<dbReference type="EMBL" id="GIFC01010215">
    <property type="protein sequence ID" value="MXU92298.1"/>
    <property type="molecule type" value="Transcribed_RNA"/>
</dbReference>
<evidence type="ECO:0000256" key="1">
    <source>
        <dbReference type="SAM" id="MobiDB-lite"/>
    </source>
</evidence>
<sequence length="131" mass="14438">MPALKTAATHLATPSARALSCANCCCWLQAVAVSWDGKQATWERREEAWAVWKAPAFRCKRPAAPHAGLLEQELWARRGKSSWACPRPSGSRAQPRQRLQKLAWNTPAEEAGRTTPPVRCPGSLVADVRHS</sequence>
<organism evidence="2">
    <name type="scientific">Ixodes ricinus</name>
    <name type="common">Common tick</name>
    <name type="synonym">Acarus ricinus</name>
    <dbReference type="NCBI Taxonomy" id="34613"/>
    <lineage>
        <taxon>Eukaryota</taxon>
        <taxon>Metazoa</taxon>
        <taxon>Ecdysozoa</taxon>
        <taxon>Arthropoda</taxon>
        <taxon>Chelicerata</taxon>
        <taxon>Arachnida</taxon>
        <taxon>Acari</taxon>
        <taxon>Parasitiformes</taxon>
        <taxon>Ixodida</taxon>
        <taxon>Ixodoidea</taxon>
        <taxon>Ixodidae</taxon>
        <taxon>Ixodinae</taxon>
        <taxon>Ixodes</taxon>
    </lineage>
</organism>
<accession>A0A6B0USL4</accession>
<proteinExistence type="predicted"/>
<evidence type="ECO:0000313" key="2">
    <source>
        <dbReference type="EMBL" id="MXU92298.1"/>
    </source>
</evidence>
<name>A0A6B0USL4_IXORI</name>
<feature type="region of interest" description="Disordered" evidence="1">
    <location>
        <begin position="81"/>
        <end position="119"/>
    </location>
</feature>